<reference evidence="1 2" key="1">
    <citation type="journal article" date="2022" name="Genome Biol. Evol.">
        <title>Host diet, physiology and behaviors set the stage for Lachnospiraceae cladogenesis.</title>
        <authorList>
            <person name="Vera-Ponce De Leon A."/>
            <person name="Schneider M."/>
            <person name="Jahnes B.C."/>
            <person name="Sadowski V."/>
            <person name="Camuy-Velez L.A."/>
            <person name="Duan J."/>
            <person name="Sabree Z.L."/>
        </authorList>
    </citation>
    <scope>NUCLEOTIDE SEQUENCE [LARGE SCALE GENOMIC DNA]</scope>
    <source>
        <strain evidence="1 2">PAL113</strain>
    </source>
</reference>
<keyword evidence="2" id="KW-1185">Reference proteome</keyword>
<protein>
    <submittedName>
        <fullName evidence="1">DUF6179 domain-containing protein</fullName>
    </submittedName>
</protein>
<comment type="caution">
    <text evidence="1">The sequence shown here is derived from an EMBL/GenBank/DDBJ whole genome shotgun (WGS) entry which is preliminary data.</text>
</comment>
<evidence type="ECO:0000313" key="2">
    <source>
        <dbReference type="Proteomes" id="UP001523566"/>
    </source>
</evidence>
<dbReference type="RefSeq" id="WP_262067220.1">
    <property type="nucleotide sequence ID" value="NZ_JAMXOD010000027.1"/>
</dbReference>
<evidence type="ECO:0000313" key="1">
    <source>
        <dbReference type="EMBL" id="MCP1103448.1"/>
    </source>
</evidence>
<organism evidence="1 2">
    <name type="scientific">Aequitasia blattaphilus</name>
    <dbReference type="NCBI Taxonomy" id="2949332"/>
    <lineage>
        <taxon>Bacteria</taxon>
        <taxon>Bacillati</taxon>
        <taxon>Bacillota</taxon>
        <taxon>Clostridia</taxon>
        <taxon>Lachnospirales</taxon>
        <taxon>Lachnospiraceae</taxon>
        <taxon>Aequitasia</taxon>
    </lineage>
</organism>
<name>A0ABT1EC86_9FIRM</name>
<dbReference type="Proteomes" id="UP001523566">
    <property type="component" value="Unassembled WGS sequence"/>
</dbReference>
<dbReference type="InterPro" id="IPR045751">
    <property type="entry name" value="DUF6179"/>
</dbReference>
<proteinExistence type="predicted"/>
<dbReference type="Pfam" id="PF19677">
    <property type="entry name" value="DUF6179"/>
    <property type="match status" value="1"/>
</dbReference>
<gene>
    <name evidence="1" type="ORF">NK125_13655</name>
</gene>
<sequence>MEYSEEELLELLNQVIHKNVSYESTSVTYEKAQVLMDGILYHVEECFTEKEKLWTKTTPLEVLYHQGIEMTKEKVYQAKEIYLKVLEDFQDYHVRNYRDTVVKGMPGFFVRYDLIYEPQNHILTLDYPVLFPTQEKRGVDLILDYMENIQIEKEFLEHFPPEAVMQVLEETVRDYKNNYMDNITYAVLRQALFCMIAGKSVEALQITEGDKEEVQEFFLEDGKEKGIFKAVKLLEIMEQRMSLKEGYFTSYAPEFYFRLLS</sequence>
<accession>A0ABT1EC86</accession>
<dbReference type="EMBL" id="JAMZFW010000027">
    <property type="protein sequence ID" value="MCP1103448.1"/>
    <property type="molecule type" value="Genomic_DNA"/>
</dbReference>